<reference evidence="2 3" key="1">
    <citation type="submission" date="2022-01" db="EMBL/GenBank/DDBJ databases">
        <title>Whole genome-based taxonomy of the Shewanellaceae.</title>
        <authorList>
            <person name="Martin-Rodriguez A.J."/>
        </authorList>
    </citation>
    <scope>NUCLEOTIDE SEQUENCE [LARGE SCALE GENOMIC DNA]</scope>
    <source>
        <strain evidence="2 3">DSM 24955</strain>
    </source>
</reference>
<organism evidence="2 3">
    <name type="scientific">Shewanella electrodiphila</name>
    <dbReference type="NCBI Taxonomy" id="934143"/>
    <lineage>
        <taxon>Bacteria</taxon>
        <taxon>Pseudomonadati</taxon>
        <taxon>Pseudomonadota</taxon>
        <taxon>Gammaproteobacteria</taxon>
        <taxon>Alteromonadales</taxon>
        <taxon>Shewanellaceae</taxon>
        <taxon>Shewanella</taxon>
    </lineage>
</organism>
<dbReference type="PROSITE" id="PS51833">
    <property type="entry name" value="HDOD"/>
    <property type="match status" value="1"/>
</dbReference>
<dbReference type="Gene3D" id="1.10.3210.10">
    <property type="entry name" value="Hypothetical protein af1432"/>
    <property type="match status" value="1"/>
</dbReference>
<name>A0ABT0KV25_9GAMM</name>
<comment type="caution">
    <text evidence="2">The sequence shown here is derived from an EMBL/GenBank/DDBJ whole genome shotgun (WGS) entry which is preliminary data.</text>
</comment>
<dbReference type="Pfam" id="PF08668">
    <property type="entry name" value="HDOD"/>
    <property type="match status" value="1"/>
</dbReference>
<proteinExistence type="predicted"/>
<gene>
    <name evidence="2" type="ORF">L2737_20560</name>
</gene>
<evidence type="ECO:0000259" key="1">
    <source>
        <dbReference type="PROSITE" id="PS51833"/>
    </source>
</evidence>
<keyword evidence="3" id="KW-1185">Reference proteome</keyword>
<accession>A0ABT0KV25</accession>
<dbReference type="Proteomes" id="UP001202134">
    <property type="component" value="Unassembled WGS sequence"/>
</dbReference>
<sequence length="300" mass="33572">MAIAVDSSALFYSLLFPVSDQDTGGMANSLERNVLSKIELAFSSPKVIAEKVLKLPSRLSELDRKLAQEDIDTKDLLGMIEQDPVLSIEVLKLCNSSAFKRSDKEITSLQQAVVQIGLQQLQLFVRTSLMKEMINIKPIYFRRFGAEIWRHSMQVAFLAKAFADEDGDTAFFLGLLHDVGKIAIFKMMIEAFRQAEPGEQPSSVLFKQVMTTKSLSLSALLVKHWQLPAQFEQPLAQLANSLHQPTDPLAIAVWRANIVSECSMLKQVNKLTVEAQGQLLSQVKIDAEQFEVLHQKLLSL</sequence>
<dbReference type="PANTHER" id="PTHR33525">
    <property type="match status" value="1"/>
</dbReference>
<evidence type="ECO:0000313" key="3">
    <source>
        <dbReference type="Proteomes" id="UP001202134"/>
    </source>
</evidence>
<protein>
    <submittedName>
        <fullName evidence="2">HDOD domain-containing protein</fullName>
    </submittedName>
</protein>
<evidence type="ECO:0000313" key="2">
    <source>
        <dbReference type="EMBL" id="MCL1047698.1"/>
    </source>
</evidence>
<dbReference type="SMART" id="SM00471">
    <property type="entry name" value="HDc"/>
    <property type="match status" value="1"/>
</dbReference>
<dbReference type="InterPro" id="IPR003607">
    <property type="entry name" value="HD/PDEase_dom"/>
</dbReference>
<dbReference type="PANTHER" id="PTHR33525:SF6">
    <property type="entry name" value="HDOD DOMAIN-CONTAINING PROTEIN"/>
    <property type="match status" value="1"/>
</dbReference>
<dbReference type="InterPro" id="IPR052340">
    <property type="entry name" value="RNase_Y/CdgJ"/>
</dbReference>
<dbReference type="InterPro" id="IPR013976">
    <property type="entry name" value="HDOD"/>
</dbReference>
<dbReference type="CDD" id="cd00077">
    <property type="entry name" value="HDc"/>
    <property type="match status" value="1"/>
</dbReference>
<feature type="domain" description="HDOD" evidence="1">
    <location>
        <begin position="52"/>
        <end position="241"/>
    </location>
</feature>
<dbReference type="SUPFAM" id="SSF109604">
    <property type="entry name" value="HD-domain/PDEase-like"/>
    <property type="match status" value="1"/>
</dbReference>
<dbReference type="EMBL" id="JAKIKU010000017">
    <property type="protein sequence ID" value="MCL1047698.1"/>
    <property type="molecule type" value="Genomic_DNA"/>
</dbReference>